<organism evidence="2">
    <name type="scientific">Siphoviridae sp. ctaDn21</name>
    <dbReference type="NCBI Taxonomy" id="2825563"/>
    <lineage>
        <taxon>Viruses</taxon>
        <taxon>Duplodnaviria</taxon>
        <taxon>Heunggongvirae</taxon>
        <taxon>Uroviricota</taxon>
        <taxon>Caudoviricetes</taxon>
    </lineage>
</organism>
<dbReference type="Gene3D" id="1.10.3210.10">
    <property type="entry name" value="Hypothetical protein af1432"/>
    <property type="match status" value="1"/>
</dbReference>
<proteinExistence type="predicted"/>
<keyword evidence="2" id="KW-0067">ATP-binding</keyword>
<protein>
    <submittedName>
        <fullName evidence="2">Putative helicase</fullName>
    </submittedName>
</protein>
<reference evidence="2" key="1">
    <citation type="journal article" date="2021" name="Proc. Natl. Acad. Sci. U.S.A.">
        <title>A Catalog of Tens of Thousands of Viruses from Human Metagenomes Reveals Hidden Associations with Chronic Diseases.</title>
        <authorList>
            <person name="Tisza M.J."/>
            <person name="Buck C.B."/>
        </authorList>
    </citation>
    <scope>NUCLEOTIDE SEQUENCE</scope>
    <source>
        <strain evidence="2">CtaDn21</strain>
    </source>
</reference>
<keyword evidence="2" id="KW-0347">Helicase</keyword>
<accession>A0A8S5UUX0</accession>
<feature type="compositionally biased region" description="Acidic residues" evidence="1">
    <location>
        <begin position="393"/>
        <end position="409"/>
    </location>
</feature>
<evidence type="ECO:0000313" key="2">
    <source>
        <dbReference type="EMBL" id="DAF98288.1"/>
    </source>
</evidence>
<dbReference type="EMBL" id="BK016144">
    <property type="protein sequence ID" value="DAF98288.1"/>
    <property type="molecule type" value="Genomic_DNA"/>
</dbReference>
<keyword evidence="2" id="KW-0378">Hydrolase</keyword>
<feature type="compositionally biased region" description="Acidic residues" evidence="1">
    <location>
        <begin position="233"/>
        <end position="242"/>
    </location>
</feature>
<feature type="compositionally biased region" description="Acidic residues" evidence="1">
    <location>
        <begin position="262"/>
        <end position="274"/>
    </location>
</feature>
<sequence length="434" mass="50908">MTNVKRFKKIVTENIERDGIENLMEWLEHETDFFTAPASTRYHGSYEGGLFEHSLNVYDRLVWEMENTVGAGWQEIYSPESIAIIALFHDLCKIDRYVITEKWRKDENGDWEAYEAYEYNKEKAEMGHGAQSVFYLQKFIQLTELEAQAIFWHMGAYDLSPYASLAACSETFKWNPLAFLTHRADMAATYVTENEAFVYGEGTDEEEVKVEEEKPAKKTARRGRKTVEKDPDPVDEDEEQEEEKPKPTRRRRKKEEPKEEPEVNEDDAEDEEEDPKPTRITRRKKTAPKDEPKEDADTQDDDVEEKPKSSIRMPRKGARAAAKPAEPKTYYFYNPEDDYYYKKDENEPDDPSDILVDEEEYLNAMCPVLEEDFFYVLDGKANVLRKGERLPEEYDEETWEPITEDEYEEMVNPPKKTSVRASRKKPTPSKRPRP</sequence>
<evidence type="ECO:0000256" key="1">
    <source>
        <dbReference type="SAM" id="MobiDB-lite"/>
    </source>
</evidence>
<feature type="region of interest" description="Disordered" evidence="1">
    <location>
        <begin position="203"/>
        <end position="334"/>
    </location>
</feature>
<feature type="compositionally biased region" description="Basic and acidic residues" evidence="1">
    <location>
        <begin position="287"/>
        <end position="296"/>
    </location>
</feature>
<keyword evidence="2" id="KW-0547">Nucleotide-binding</keyword>
<feature type="compositionally biased region" description="Basic residues" evidence="1">
    <location>
        <begin position="417"/>
        <end position="434"/>
    </location>
</feature>
<dbReference type="SUPFAM" id="SSF109604">
    <property type="entry name" value="HD-domain/PDEase-like"/>
    <property type="match status" value="1"/>
</dbReference>
<feature type="region of interest" description="Disordered" evidence="1">
    <location>
        <begin position="389"/>
        <end position="434"/>
    </location>
</feature>
<feature type="compositionally biased region" description="Low complexity" evidence="1">
    <location>
        <begin position="319"/>
        <end position="334"/>
    </location>
</feature>
<dbReference type="GO" id="GO:0004386">
    <property type="term" value="F:helicase activity"/>
    <property type="evidence" value="ECO:0007669"/>
    <property type="project" value="UniProtKB-KW"/>
</dbReference>
<name>A0A8S5UUX0_9CAUD</name>